<organism evidence="1 2">
    <name type="scientific">Trifolium medium</name>
    <dbReference type="NCBI Taxonomy" id="97028"/>
    <lineage>
        <taxon>Eukaryota</taxon>
        <taxon>Viridiplantae</taxon>
        <taxon>Streptophyta</taxon>
        <taxon>Embryophyta</taxon>
        <taxon>Tracheophyta</taxon>
        <taxon>Spermatophyta</taxon>
        <taxon>Magnoliopsida</taxon>
        <taxon>eudicotyledons</taxon>
        <taxon>Gunneridae</taxon>
        <taxon>Pentapetalae</taxon>
        <taxon>rosids</taxon>
        <taxon>fabids</taxon>
        <taxon>Fabales</taxon>
        <taxon>Fabaceae</taxon>
        <taxon>Papilionoideae</taxon>
        <taxon>50 kb inversion clade</taxon>
        <taxon>NPAAA clade</taxon>
        <taxon>Hologalegina</taxon>
        <taxon>IRL clade</taxon>
        <taxon>Trifolieae</taxon>
        <taxon>Trifolium</taxon>
    </lineage>
</organism>
<sequence>MAAPNWSELPYELLNLISKHFDIEIDLIRFRS</sequence>
<protein>
    <submittedName>
        <fullName evidence="1">F-box protein SKIP23</fullName>
    </submittedName>
</protein>
<accession>A0A392V9H1</accession>
<proteinExistence type="predicted"/>
<name>A0A392V9H1_9FABA</name>
<feature type="non-terminal residue" evidence="1">
    <location>
        <position position="32"/>
    </location>
</feature>
<comment type="caution">
    <text evidence="1">The sequence shown here is derived from an EMBL/GenBank/DDBJ whole genome shotgun (WGS) entry which is preliminary data.</text>
</comment>
<evidence type="ECO:0000313" key="1">
    <source>
        <dbReference type="EMBL" id="MCI83571.1"/>
    </source>
</evidence>
<dbReference type="AlphaFoldDB" id="A0A392V9H1"/>
<evidence type="ECO:0000313" key="2">
    <source>
        <dbReference type="Proteomes" id="UP000265520"/>
    </source>
</evidence>
<reference evidence="1 2" key="1">
    <citation type="journal article" date="2018" name="Front. Plant Sci.">
        <title>Red Clover (Trifolium pratense) and Zigzag Clover (T. medium) - A Picture of Genomic Similarities and Differences.</title>
        <authorList>
            <person name="Dluhosova J."/>
            <person name="Istvanek J."/>
            <person name="Nedelnik J."/>
            <person name="Repkova J."/>
        </authorList>
    </citation>
    <scope>NUCLEOTIDE SEQUENCE [LARGE SCALE GENOMIC DNA]</scope>
    <source>
        <strain evidence="2">cv. 10/8</strain>
        <tissue evidence="1">Leaf</tissue>
    </source>
</reference>
<keyword evidence="2" id="KW-1185">Reference proteome</keyword>
<dbReference type="Proteomes" id="UP000265520">
    <property type="component" value="Unassembled WGS sequence"/>
</dbReference>
<dbReference type="EMBL" id="LXQA011070292">
    <property type="protein sequence ID" value="MCI83571.1"/>
    <property type="molecule type" value="Genomic_DNA"/>
</dbReference>